<dbReference type="SUPFAM" id="SSF82153">
    <property type="entry name" value="FAS1 domain"/>
    <property type="match status" value="1"/>
</dbReference>
<reference evidence="3" key="1">
    <citation type="journal article" date="2020" name="bioRxiv">
        <title>Comparative genomics of Chlamydomonas.</title>
        <authorList>
            <person name="Craig R.J."/>
            <person name="Hasan A.R."/>
            <person name="Ness R.W."/>
            <person name="Keightley P.D."/>
        </authorList>
    </citation>
    <scope>NUCLEOTIDE SEQUENCE</scope>
    <source>
        <strain evidence="3">CCAP 11/173</strain>
    </source>
</reference>
<evidence type="ECO:0000313" key="3">
    <source>
        <dbReference type="EMBL" id="KAG2447599.1"/>
    </source>
</evidence>
<keyword evidence="1" id="KW-0732">Signal</keyword>
<feature type="signal peptide" evidence="1">
    <location>
        <begin position="1"/>
        <end position="22"/>
    </location>
</feature>
<feature type="chain" id="PRO_5032960995" description="FAS1 domain-containing protein" evidence="1">
    <location>
        <begin position="23"/>
        <end position="356"/>
    </location>
</feature>
<name>A0A835WHB0_9CHLO</name>
<dbReference type="InterPro" id="IPR036378">
    <property type="entry name" value="FAS1_dom_sf"/>
</dbReference>
<proteinExistence type="predicted"/>
<dbReference type="EMBL" id="JAEHOD010000021">
    <property type="protein sequence ID" value="KAG2447599.1"/>
    <property type="molecule type" value="Genomic_DNA"/>
</dbReference>
<dbReference type="PROSITE" id="PS50213">
    <property type="entry name" value="FAS1"/>
    <property type="match status" value="1"/>
</dbReference>
<comment type="caution">
    <text evidence="3">The sequence shown here is derived from an EMBL/GenBank/DDBJ whole genome shotgun (WGS) entry which is preliminary data.</text>
</comment>
<gene>
    <name evidence="3" type="ORF">HYH02_007522</name>
</gene>
<accession>A0A835WHB0</accession>
<evidence type="ECO:0000313" key="4">
    <source>
        <dbReference type="Proteomes" id="UP000613740"/>
    </source>
</evidence>
<feature type="domain" description="FAS1" evidence="2">
    <location>
        <begin position="34"/>
        <end position="174"/>
    </location>
</feature>
<keyword evidence="4" id="KW-1185">Reference proteome</keyword>
<dbReference type="InterPro" id="IPR000782">
    <property type="entry name" value="FAS1_domain"/>
</dbReference>
<organism evidence="3 4">
    <name type="scientific">Chlamydomonas schloesseri</name>
    <dbReference type="NCBI Taxonomy" id="2026947"/>
    <lineage>
        <taxon>Eukaryota</taxon>
        <taxon>Viridiplantae</taxon>
        <taxon>Chlorophyta</taxon>
        <taxon>core chlorophytes</taxon>
        <taxon>Chlorophyceae</taxon>
        <taxon>CS clade</taxon>
        <taxon>Chlamydomonadales</taxon>
        <taxon>Chlamydomonadaceae</taxon>
        <taxon>Chlamydomonas</taxon>
    </lineage>
</organism>
<dbReference type="Proteomes" id="UP000613740">
    <property type="component" value="Unassembled WGS sequence"/>
</dbReference>
<protein>
    <recommendedName>
        <fullName evidence="2">FAS1 domain-containing protein</fullName>
    </recommendedName>
</protein>
<evidence type="ECO:0000256" key="1">
    <source>
        <dbReference type="SAM" id="SignalP"/>
    </source>
</evidence>
<sequence>MANRSFVAVALLAVLFVGAAHASSRAPPPRKPSYSSLQDLVNKRKDLSIAKYIAEEMPDWFLKLYDNFSGTMAIPNDAAFEMYTEIWGGLEAFKDLPGRYLGYLMLYHTTFEMAAYSKDLKGTLAVDTALFGYKFTVAKTSHGVAVASPHTIARVIEADIKVGKGVAHIVDRVLIPFEPATAEFDFDPYASLGDVIKALGSVSLYGAMAASKDGQDILDSTDLVGTMALPTEEAFTAFVAEVKKTNVTGPALDYAVNMILGDHLNLARAYDSETIAGVKQAPVGWNVTAYGTPQGHYFDVEIRSDGLYLKGYTTGKVIFPDVPVGQGKFLIHLVDSVMITAQTAKALGLSATAGGR</sequence>
<dbReference type="Pfam" id="PF02469">
    <property type="entry name" value="Fasciclin"/>
    <property type="match status" value="1"/>
</dbReference>
<dbReference type="AlphaFoldDB" id="A0A835WHB0"/>
<evidence type="ECO:0000259" key="2">
    <source>
        <dbReference type="PROSITE" id="PS50213"/>
    </source>
</evidence>
<dbReference type="OrthoDB" id="553622at2759"/>
<dbReference type="Gene3D" id="2.30.180.10">
    <property type="entry name" value="FAS1 domain"/>
    <property type="match status" value="2"/>
</dbReference>